<dbReference type="Gene3D" id="1.10.287.3610">
    <property type="match status" value="1"/>
</dbReference>
<evidence type="ECO:0000256" key="12">
    <source>
        <dbReference type="ARBA" id="ARBA00023136"/>
    </source>
</evidence>
<keyword evidence="12 15" id="KW-0472">Membrane</keyword>
<comment type="subcellular location">
    <subcellularLocation>
        <location evidence="1">Cell membrane</location>
        <topology evidence="1">Multi-pass membrane protein</topology>
    </subcellularLocation>
</comment>
<keyword evidence="6 15" id="KW-0812">Transmembrane</keyword>
<proteinExistence type="inferred from homology"/>
<accession>A0ABS7XIV4</accession>
<evidence type="ECO:0000256" key="15">
    <source>
        <dbReference type="SAM" id="Phobius"/>
    </source>
</evidence>
<reference evidence="17" key="1">
    <citation type="submission" date="2023-07" db="EMBL/GenBank/DDBJ databases">
        <title>Novel species isolated from saline lakes on Tibetan Plateau.</title>
        <authorList>
            <person name="Lu H."/>
        </authorList>
    </citation>
    <scope>NUCLEOTIDE SEQUENCE [LARGE SCALE GENOMIC DNA]</scope>
    <source>
        <strain evidence="17">CAK8W</strain>
    </source>
</reference>
<protein>
    <submittedName>
        <fullName evidence="16">Diacylglycerol kinase family protein</fullName>
    </submittedName>
</protein>
<evidence type="ECO:0000256" key="2">
    <source>
        <dbReference type="ARBA" id="ARBA00005967"/>
    </source>
</evidence>
<dbReference type="PANTHER" id="PTHR34299:SF1">
    <property type="entry name" value="DIACYLGLYCEROL KINASE"/>
    <property type="match status" value="1"/>
</dbReference>
<dbReference type="EMBL" id="JAIQZE010000007">
    <property type="protein sequence ID" value="MBZ9778902.1"/>
    <property type="molecule type" value="Genomic_DNA"/>
</dbReference>
<name>A0ABS7XIV4_9FLAO</name>
<evidence type="ECO:0000256" key="10">
    <source>
        <dbReference type="ARBA" id="ARBA00022989"/>
    </source>
</evidence>
<evidence type="ECO:0000256" key="9">
    <source>
        <dbReference type="ARBA" id="ARBA00022840"/>
    </source>
</evidence>
<sequence length="133" mass="15167">MLSIKEISSMFNLKTIKERIKSLDYAWKGLTYLFLKEDSFKFQLLFSFIFILLGFYFNITNAEWFAQLGVMALVLSIEGINSAVEQLSDYIQPNYDEKIGKIKDIAAGAVMVAGIFAFVVLLILYIPYLLAII</sequence>
<organism evidence="16 17">
    <name type="scientific">Psychroflexus longus</name>
    <dbReference type="NCBI Taxonomy" id="2873596"/>
    <lineage>
        <taxon>Bacteria</taxon>
        <taxon>Pseudomonadati</taxon>
        <taxon>Bacteroidota</taxon>
        <taxon>Flavobacteriia</taxon>
        <taxon>Flavobacteriales</taxon>
        <taxon>Flavobacteriaceae</taxon>
        <taxon>Psychroflexus</taxon>
    </lineage>
</organism>
<evidence type="ECO:0000256" key="4">
    <source>
        <dbReference type="ARBA" id="ARBA00022516"/>
    </source>
</evidence>
<feature type="transmembrane region" description="Helical" evidence="15">
    <location>
        <begin position="42"/>
        <end position="59"/>
    </location>
</feature>
<evidence type="ECO:0000256" key="5">
    <source>
        <dbReference type="ARBA" id="ARBA00022679"/>
    </source>
</evidence>
<comment type="similarity">
    <text evidence="2">Belongs to the bacterial diacylglycerol kinase family.</text>
</comment>
<comment type="caution">
    <text evidence="16">The sequence shown here is derived from an EMBL/GenBank/DDBJ whole genome shotgun (WGS) entry which is preliminary data.</text>
</comment>
<keyword evidence="10 15" id="KW-1133">Transmembrane helix</keyword>
<evidence type="ECO:0000256" key="14">
    <source>
        <dbReference type="ARBA" id="ARBA00023264"/>
    </source>
</evidence>
<evidence type="ECO:0000256" key="1">
    <source>
        <dbReference type="ARBA" id="ARBA00004651"/>
    </source>
</evidence>
<dbReference type="Proteomes" id="UP001199314">
    <property type="component" value="Unassembled WGS sequence"/>
</dbReference>
<evidence type="ECO:0000256" key="11">
    <source>
        <dbReference type="ARBA" id="ARBA00023098"/>
    </source>
</evidence>
<keyword evidence="9" id="KW-0067">ATP-binding</keyword>
<keyword evidence="4" id="KW-0444">Lipid biosynthesis</keyword>
<keyword evidence="13" id="KW-0594">Phospholipid biosynthesis</keyword>
<dbReference type="InterPro" id="IPR036945">
    <property type="entry name" value="DAGK_sf"/>
</dbReference>
<keyword evidence="8 16" id="KW-0418">Kinase</keyword>
<dbReference type="Pfam" id="PF01219">
    <property type="entry name" value="DAGK_prokar"/>
    <property type="match status" value="1"/>
</dbReference>
<keyword evidence="14" id="KW-1208">Phospholipid metabolism</keyword>
<dbReference type="InterPro" id="IPR000829">
    <property type="entry name" value="DAGK"/>
</dbReference>
<dbReference type="RefSeq" id="WP_224461252.1">
    <property type="nucleotide sequence ID" value="NZ_JAIQZE010000007.1"/>
</dbReference>
<dbReference type="PANTHER" id="PTHR34299">
    <property type="entry name" value="DIACYLGLYCEROL KINASE"/>
    <property type="match status" value="1"/>
</dbReference>
<evidence type="ECO:0000313" key="17">
    <source>
        <dbReference type="Proteomes" id="UP001199314"/>
    </source>
</evidence>
<evidence type="ECO:0000256" key="7">
    <source>
        <dbReference type="ARBA" id="ARBA00022741"/>
    </source>
</evidence>
<dbReference type="InterPro" id="IPR033717">
    <property type="entry name" value="UDPK"/>
</dbReference>
<evidence type="ECO:0000256" key="3">
    <source>
        <dbReference type="ARBA" id="ARBA00022475"/>
    </source>
</evidence>
<keyword evidence="17" id="KW-1185">Reference proteome</keyword>
<dbReference type="GO" id="GO:0016301">
    <property type="term" value="F:kinase activity"/>
    <property type="evidence" value="ECO:0007669"/>
    <property type="project" value="UniProtKB-KW"/>
</dbReference>
<keyword evidence="3" id="KW-1003">Cell membrane</keyword>
<keyword evidence="5" id="KW-0808">Transferase</keyword>
<evidence type="ECO:0000256" key="8">
    <source>
        <dbReference type="ARBA" id="ARBA00022777"/>
    </source>
</evidence>
<evidence type="ECO:0000313" key="16">
    <source>
        <dbReference type="EMBL" id="MBZ9778902.1"/>
    </source>
</evidence>
<evidence type="ECO:0000256" key="6">
    <source>
        <dbReference type="ARBA" id="ARBA00022692"/>
    </source>
</evidence>
<evidence type="ECO:0000256" key="13">
    <source>
        <dbReference type="ARBA" id="ARBA00023209"/>
    </source>
</evidence>
<dbReference type="CDD" id="cd14265">
    <property type="entry name" value="UDPK_IM_like"/>
    <property type="match status" value="1"/>
</dbReference>
<gene>
    <name evidence="16" type="ORF">LB452_08195</name>
</gene>
<keyword evidence="7" id="KW-0547">Nucleotide-binding</keyword>
<feature type="transmembrane region" description="Helical" evidence="15">
    <location>
        <begin position="105"/>
        <end position="130"/>
    </location>
</feature>
<keyword evidence="11" id="KW-0443">Lipid metabolism</keyword>